<protein>
    <submittedName>
        <fullName evidence="2">Glycosyltransferase</fullName>
        <ecNumber evidence="2">2.4.-.-</ecNumber>
    </submittedName>
</protein>
<dbReference type="InterPro" id="IPR001173">
    <property type="entry name" value="Glyco_trans_2-like"/>
</dbReference>
<name>A0ABU3DT20_9FLAO</name>
<gene>
    <name evidence="2" type="ORF">RM541_10805</name>
</gene>
<dbReference type="EC" id="2.4.-.-" evidence="2"/>
<proteinExistence type="predicted"/>
<keyword evidence="2" id="KW-0328">Glycosyltransferase</keyword>
<keyword evidence="3" id="KW-1185">Reference proteome</keyword>
<evidence type="ECO:0000313" key="2">
    <source>
        <dbReference type="EMBL" id="MDT0686857.1"/>
    </source>
</evidence>
<dbReference type="SUPFAM" id="SSF53448">
    <property type="entry name" value="Nucleotide-diphospho-sugar transferases"/>
    <property type="match status" value="1"/>
</dbReference>
<dbReference type="Gene3D" id="3.90.550.10">
    <property type="entry name" value="Spore Coat Polysaccharide Biosynthesis Protein SpsA, Chain A"/>
    <property type="match status" value="1"/>
</dbReference>
<dbReference type="RefSeq" id="WP_311500162.1">
    <property type="nucleotide sequence ID" value="NZ_JAVRHN010000007.1"/>
</dbReference>
<reference evidence="2 3" key="1">
    <citation type="submission" date="2023-09" db="EMBL/GenBank/DDBJ databases">
        <authorList>
            <person name="Rey-Velasco X."/>
        </authorList>
    </citation>
    <scope>NUCLEOTIDE SEQUENCE [LARGE SCALE GENOMIC DNA]</scope>
    <source>
        <strain evidence="2 3">F225</strain>
    </source>
</reference>
<keyword evidence="2" id="KW-0808">Transferase</keyword>
<feature type="domain" description="Glycosyltransferase 2-like" evidence="1">
    <location>
        <begin position="7"/>
        <end position="141"/>
    </location>
</feature>
<dbReference type="EMBL" id="JAVRHN010000007">
    <property type="protein sequence ID" value="MDT0686857.1"/>
    <property type="molecule type" value="Genomic_DNA"/>
</dbReference>
<dbReference type="Pfam" id="PF00535">
    <property type="entry name" value="Glycos_transf_2"/>
    <property type="match status" value="1"/>
</dbReference>
<dbReference type="InterPro" id="IPR029044">
    <property type="entry name" value="Nucleotide-diphossugar_trans"/>
</dbReference>
<dbReference type="GO" id="GO:0016757">
    <property type="term" value="F:glycosyltransferase activity"/>
    <property type="evidence" value="ECO:0007669"/>
    <property type="project" value="UniProtKB-KW"/>
</dbReference>
<accession>A0ABU3DT20</accession>
<dbReference type="PANTHER" id="PTHR22916:SF3">
    <property type="entry name" value="UDP-GLCNAC:BETAGAL BETA-1,3-N-ACETYLGLUCOSAMINYLTRANSFERASE-LIKE PROTEIN 1"/>
    <property type="match status" value="1"/>
</dbReference>
<dbReference type="PANTHER" id="PTHR22916">
    <property type="entry name" value="GLYCOSYLTRANSFERASE"/>
    <property type="match status" value="1"/>
</dbReference>
<evidence type="ECO:0000259" key="1">
    <source>
        <dbReference type="Pfam" id="PF00535"/>
    </source>
</evidence>
<dbReference type="Proteomes" id="UP001253848">
    <property type="component" value="Unassembled WGS sequence"/>
</dbReference>
<evidence type="ECO:0000313" key="3">
    <source>
        <dbReference type="Proteomes" id="UP001253848"/>
    </source>
</evidence>
<organism evidence="2 3">
    <name type="scientific">Autumnicola psychrophila</name>
    <dbReference type="NCBI Taxonomy" id="3075592"/>
    <lineage>
        <taxon>Bacteria</taxon>
        <taxon>Pseudomonadati</taxon>
        <taxon>Bacteroidota</taxon>
        <taxon>Flavobacteriia</taxon>
        <taxon>Flavobacteriales</taxon>
        <taxon>Flavobacteriaceae</taxon>
        <taxon>Autumnicola</taxon>
    </lineage>
</organism>
<sequence>MDLPLISIILPVYNGEFFLNEAIASCLDQTYSNIELIIVNDASTDASFNIAIKWALNDSRIQIITNEKNLKLPASLNMGHRKANGKYVTWTSHDNIYNKCAIECLFNALIKYDCDVIYSEYLHINEEGTLTGQSHLKEIEYLFFYGVIGACFLYKIEVFNQNAGYDEDLFMVEDYDFWLRALKHSRFKKIDNPGIYSYRYHSASLTNARLMNDTKKKLFYQNLEKTYKTFFIKVSENELLLQYFLGENRNSPDVKTLPLEISFFKKLSLITDECQDINFIKLKRIIVNDLIDFILHERKFQNLKVFYQLHKIGFRELLRLPIERYLALIKKSLF</sequence>
<comment type="caution">
    <text evidence="2">The sequence shown here is derived from an EMBL/GenBank/DDBJ whole genome shotgun (WGS) entry which is preliminary data.</text>
</comment>